<protein>
    <submittedName>
        <fullName evidence="1">Uncharacterized protein</fullName>
    </submittedName>
</protein>
<dbReference type="Proteomes" id="UP000494265">
    <property type="component" value="Unassembled WGS sequence"/>
</dbReference>
<evidence type="ECO:0000313" key="1">
    <source>
        <dbReference type="EMBL" id="GET05397.1"/>
    </source>
</evidence>
<proteinExistence type="predicted"/>
<reference evidence="1" key="1">
    <citation type="submission" date="2019-10" db="EMBL/GenBank/DDBJ databases">
        <title>Lactobacillus agilis SY212 Whole Genome Sequencing Project.</title>
        <authorList>
            <person name="Suzuki S."/>
            <person name="Endo A."/>
            <person name="Maeno S."/>
            <person name="Shiwa Y."/>
            <person name="Matsutani M."/>
            <person name="Kajikawa A."/>
        </authorList>
    </citation>
    <scope>NUCLEOTIDE SEQUENCE</scope>
    <source>
        <strain evidence="1">SY212</strain>
    </source>
</reference>
<dbReference type="AlphaFoldDB" id="A0A6F9XJK9"/>
<organism evidence="1">
    <name type="scientific">Ligilactobacillus agilis</name>
    <dbReference type="NCBI Taxonomy" id="1601"/>
    <lineage>
        <taxon>Bacteria</taxon>
        <taxon>Bacillati</taxon>
        <taxon>Bacillota</taxon>
        <taxon>Bacilli</taxon>
        <taxon>Lactobacillales</taxon>
        <taxon>Lactobacillaceae</taxon>
        <taxon>Ligilactobacillus</taxon>
    </lineage>
</organism>
<accession>A0A6F9XJK9</accession>
<comment type="caution">
    <text evidence="1">The sequence shown here is derived from an EMBL/GenBank/DDBJ whole genome shotgun (WGS) entry which is preliminary data.</text>
</comment>
<sequence>MKTLANKGLYPKCLIKVNGLQVNPQDIDEDYSIYFRLDQAGLLSQCLDYELEYLLDDEEQALYNRLTSGSIFDFLSNAKRLHFIQSYEIKKVK</sequence>
<dbReference type="EMBL" id="BLAM01000054">
    <property type="protein sequence ID" value="GET05397.1"/>
    <property type="molecule type" value="Genomic_DNA"/>
</dbReference>
<gene>
    <name evidence="1" type="ORF">SY212_04270</name>
</gene>
<name>A0A6F9XJK9_9LACO</name>
<dbReference type="RefSeq" id="WP_172584239.1">
    <property type="nucleotide sequence ID" value="NZ_BLAM01000054.1"/>
</dbReference>